<dbReference type="Proteomes" id="UP000037397">
    <property type="component" value="Unassembled WGS sequence"/>
</dbReference>
<dbReference type="OrthoDB" id="160649at2"/>
<keyword evidence="2" id="KW-1185">Reference proteome</keyword>
<sequence length="147" mass="16228">MTDPTCWFCSDDVRTDPPPGGWVYDDAHWRVGHAPASYAVAGTTILESRRHVADERGMSDAERATLADVTARTVEAVTRATGCDRVYRWATMDAYAHFHLWLVPWWETSPLRGPRRLVDAVVTGGGTTPERATETAARIRDALSASV</sequence>
<comment type="caution">
    <text evidence="1">The sequence shown here is derived from an EMBL/GenBank/DDBJ whole genome shotgun (WGS) entry which is preliminary data.</text>
</comment>
<dbReference type="AlphaFoldDB" id="A0A0L6CJJ9"/>
<gene>
    <name evidence="1" type="ORF">VV01_13620</name>
</gene>
<dbReference type="RefSeq" id="WP_050670355.1">
    <property type="nucleotide sequence ID" value="NZ_LAIR01000002.1"/>
</dbReference>
<dbReference type="InterPro" id="IPR036265">
    <property type="entry name" value="HIT-like_sf"/>
</dbReference>
<dbReference type="Gene3D" id="3.30.428.10">
    <property type="entry name" value="HIT-like"/>
    <property type="match status" value="1"/>
</dbReference>
<proteinExistence type="predicted"/>
<organism evidence="1 2">
    <name type="scientific">Luteipulveratus halotolerans</name>
    <dbReference type="NCBI Taxonomy" id="1631356"/>
    <lineage>
        <taxon>Bacteria</taxon>
        <taxon>Bacillati</taxon>
        <taxon>Actinomycetota</taxon>
        <taxon>Actinomycetes</taxon>
        <taxon>Micrococcales</taxon>
        <taxon>Dermacoccaceae</taxon>
        <taxon>Luteipulveratus</taxon>
    </lineage>
</organism>
<name>A0A0L6CJJ9_9MICO</name>
<protein>
    <recommendedName>
        <fullName evidence="3">Diadenosine tetraphosphate hydrolase</fullName>
    </recommendedName>
</protein>
<evidence type="ECO:0008006" key="3">
    <source>
        <dbReference type="Google" id="ProtNLM"/>
    </source>
</evidence>
<evidence type="ECO:0000313" key="2">
    <source>
        <dbReference type="Proteomes" id="UP000037397"/>
    </source>
</evidence>
<dbReference type="STRING" id="1631356.VV01_13620"/>
<dbReference type="SUPFAM" id="SSF54197">
    <property type="entry name" value="HIT-like"/>
    <property type="match status" value="1"/>
</dbReference>
<evidence type="ECO:0000313" key="1">
    <source>
        <dbReference type="EMBL" id="KNX37956.1"/>
    </source>
</evidence>
<dbReference type="EMBL" id="LAIR01000002">
    <property type="protein sequence ID" value="KNX37956.1"/>
    <property type="molecule type" value="Genomic_DNA"/>
</dbReference>
<reference evidence="2" key="1">
    <citation type="submission" date="2015-03" db="EMBL/GenBank/DDBJ databases">
        <title>Luteipulveratus halotolerans sp. nov., a novel actinobacterium (Dermacoccaceae) from Sarawak, Malaysia.</title>
        <authorList>
            <person name="Juboi H."/>
            <person name="Basik A."/>
            <person name="Shamsul S.S."/>
            <person name="Arnold P."/>
            <person name="Schmitt E.K."/>
            <person name="Sanglier J.-J."/>
            <person name="Yeo T."/>
        </authorList>
    </citation>
    <scope>NUCLEOTIDE SEQUENCE [LARGE SCALE GENOMIC DNA]</scope>
    <source>
        <strain evidence="2">C296001</strain>
    </source>
</reference>
<accession>A0A0L6CJJ9</accession>